<evidence type="ECO:0000313" key="1">
    <source>
        <dbReference type="EMBL" id="MFC3148302.1"/>
    </source>
</evidence>
<evidence type="ECO:0008006" key="3">
    <source>
        <dbReference type="Google" id="ProtNLM"/>
    </source>
</evidence>
<proteinExistence type="predicted"/>
<sequence>MKRPTECLFARQKRIAAYRLHERCKRAGLRQKKTESRYVRPGEIIKAPEAFNLTLGQGIQVVKFLRAVSDRVLRQGKQVQLDFRRTRMFYVPATILLFAELDRVVSSATIHKPITLLQPTERRPREVLKQIGLFNLTQDRCDTVPERSDVVYWKATKGSLQSGDQFAMLEAVAETVNKQHKEQLQISGLWRGVSEAVANTVDHAYLRPRSDGFEGLPDTKWWMFTQLKDGHFTAAVCDLGCGYASTIDSTLPEQFLTTIRATLKGISRDSQAVQAAMEYGRSGTRESNRGKGSRDALSLLENHGNGELVVLSGSGGMRYEYRNGGELSRAEIDLAIDIRGTIVWWKLPLNGE</sequence>
<gene>
    <name evidence="1" type="ORF">ACFOEN_11680</name>
</gene>
<organism evidence="1 2">
    <name type="scientific">Piscinibacterium candidicorallinum</name>
    <dbReference type="NCBI Taxonomy" id="1793872"/>
    <lineage>
        <taxon>Bacteria</taxon>
        <taxon>Pseudomonadati</taxon>
        <taxon>Pseudomonadota</taxon>
        <taxon>Betaproteobacteria</taxon>
        <taxon>Burkholderiales</taxon>
        <taxon>Piscinibacterium</taxon>
    </lineage>
</organism>
<comment type="caution">
    <text evidence="1">The sequence shown here is derived from an EMBL/GenBank/DDBJ whole genome shotgun (WGS) entry which is preliminary data.</text>
</comment>
<evidence type="ECO:0000313" key="2">
    <source>
        <dbReference type="Proteomes" id="UP001595556"/>
    </source>
</evidence>
<keyword evidence="2" id="KW-1185">Reference proteome</keyword>
<protein>
    <recommendedName>
        <fullName evidence="3">ATP-binding protein</fullName>
    </recommendedName>
</protein>
<name>A0ABV7HA93_9BURK</name>
<dbReference type="Proteomes" id="UP001595556">
    <property type="component" value="Unassembled WGS sequence"/>
</dbReference>
<reference evidence="2" key="1">
    <citation type="journal article" date="2019" name="Int. J. Syst. Evol. Microbiol.">
        <title>The Global Catalogue of Microorganisms (GCM) 10K type strain sequencing project: providing services to taxonomists for standard genome sequencing and annotation.</title>
        <authorList>
            <consortium name="The Broad Institute Genomics Platform"/>
            <consortium name="The Broad Institute Genome Sequencing Center for Infectious Disease"/>
            <person name="Wu L."/>
            <person name="Ma J."/>
        </authorList>
    </citation>
    <scope>NUCLEOTIDE SEQUENCE [LARGE SCALE GENOMIC DNA]</scope>
    <source>
        <strain evidence="2">KCTC 52168</strain>
    </source>
</reference>
<dbReference type="RefSeq" id="WP_377304104.1">
    <property type="nucleotide sequence ID" value="NZ_CP180191.1"/>
</dbReference>
<dbReference type="EMBL" id="JBHRTI010000004">
    <property type="protein sequence ID" value="MFC3148302.1"/>
    <property type="molecule type" value="Genomic_DNA"/>
</dbReference>
<accession>A0ABV7HA93</accession>